<reference evidence="2 3" key="1">
    <citation type="journal article" date="2021" name="BMC Biol.">
        <title>Horizontally acquired antibacterial genes associated with adaptive radiation of ladybird beetles.</title>
        <authorList>
            <person name="Li H.S."/>
            <person name="Tang X.F."/>
            <person name="Huang Y.H."/>
            <person name="Xu Z.Y."/>
            <person name="Chen M.L."/>
            <person name="Du X.Y."/>
            <person name="Qiu B.Y."/>
            <person name="Chen P.T."/>
            <person name="Zhang W."/>
            <person name="Slipinski A."/>
            <person name="Escalona H.E."/>
            <person name="Waterhouse R.M."/>
            <person name="Zwick A."/>
            <person name="Pang H."/>
        </authorList>
    </citation>
    <scope>NUCLEOTIDE SEQUENCE [LARGE SCALE GENOMIC DNA]</scope>
    <source>
        <strain evidence="2">SYSU2018</strain>
    </source>
</reference>
<feature type="region of interest" description="Disordered" evidence="1">
    <location>
        <begin position="1"/>
        <end position="78"/>
    </location>
</feature>
<sequence length="210" mass="22964">MDVHDASFARFADDRSDSGLSSLRSGSGDERSGSRSSALSTDESTTQLVLGRSNRSPFNRSPLFIPSSSPVSRQLNPDPIRIWKDPGLVEAEPQVRHVHSVQHQSLLMSHQSTPAASGPPATSSMPTYAPVPPPPSLMSPHPRPLHSHLAPNLYGPSHHLPEMLWKSPYSLPGNLPSTHLMAAQGGHHQEEMMERAMMQERHNERIASSI</sequence>
<name>A0ABD2NJN5_9CUCU</name>
<evidence type="ECO:0000313" key="3">
    <source>
        <dbReference type="Proteomes" id="UP001516400"/>
    </source>
</evidence>
<dbReference type="EMBL" id="JABFTP020000124">
    <property type="protein sequence ID" value="KAL3278600.1"/>
    <property type="molecule type" value="Genomic_DNA"/>
</dbReference>
<dbReference type="Proteomes" id="UP001516400">
    <property type="component" value="Unassembled WGS sequence"/>
</dbReference>
<feature type="compositionally biased region" description="Polar residues" evidence="1">
    <location>
        <begin position="38"/>
        <end position="59"/>
    </location>
</feature>
<accession>A0ABD2NJN5</accession>
<gene>
    <name evidence="2" type="ORF">HHI36_016142</name>
</gene>
<evidence type="ECO:0000256" key="1">
    <source>
        <dbReference type="SAM" id="MobiDB-lite"/>
    </source>
</evidence>
<feature type="non-terminal residue" evidence="2">
    <location>
        <position position="210"/>
    </location>
</feature>
<feature type="compositionally biased region" description="Polar residues" evidence="1">
    <location>
        <begin position="66"/>
        <end position="75"/>
    </location>
</feature>
<dbReference type="AlphaFoldDB" id="A0ABD2NJN5"/>
<proteinExistence type="predicted"/>
<evidence type="ECO:0000313" key="2">
    <source>
        <dbReference type="EMBL" id="KAL3278600.1"/>
    </source>
</evidence>
<comment type="caution">
    <text evidence="2">The sequence shown here is derived from an EMBL/GenBank/DDBJ whole genome shotgun (WGS) entry which is preliminary data.</text>
</comment>
<protein>
    <submittedName>
        <fullName evidence="2">Uncharacterized protein</fullName>
    </submittedName>
</protein>
<feature type="compositionally biased region" description="Basic and acidic residues" evidence="1">
    <location>
        <begin position="1"/>
        <end position="17"/>
    </location>
</feature>
<organism evidence="2 3">
    <name type="scientific">Cryptolaemus montrouzieri</name>
    <dbReference type="NCBI Taxonomy" id="559131"/>
    <lineage>
        <taxon>Eukaryota</taxon>
        <taxon>Metazoa</taxon>
        <taxon>Ecdysozoa</taxon>
        <taxon>Arthropoda</taxon>
        <taxon>Hexapoda</taxon>
        <taxon>Insecta</taxon>
        <taxon>Pterygota</taxon>
        <taxon>Neoptera</taxon>
        <taxon>Endopterygota</taxon>
        <taxon>Coleoptera</taxon>
        <taxon>Polyphaga</taxon>
        <taxon>Cucujiformia</taxon>
        <taxon>Coccinelloidea</taxon>
        <taxon>Coccinellidae</taxon>
        <taxon>Scymninae</taxon>
        <taxon>Scymnini</taxon>
        <taxon>Cryptolaemus</taxon>
    </lineage>
</organism>
<keyword evidence="3" id="KW-1185">Reference proteome</keyword>